<gene>
    <name evidence="1" type="ORF">QWJ38_02720</name>
</gene>
<reference evidence="1 2" key="1">
    <citation type="submission" date="2023-06" db="EMBL/GenBank/DDBJ databases">
        <title>Pelomonas sp. PFR6 16S ribosomal RNA gene Genome sequencing and assembly.</title>
        <authorList>
            <person name="Woo H."/>
        </authorList>
    </citation>
    <scope>NUCLEOTIDE SEQUENCE [LARGE SCALE GENOMIC DNA]</scope>
    <source>
        <strain evidence="1 2">PFR6</strain>
    </source>
</reference>
<proteinExistence type="predicted"/>
<comment type="caution">
    <text evidence="1">The sequence shown here is derived from an EMBL/GenBank/DDBJ whole genome shotgun (WGS) entry which is preliminary data.</text>
</comment>
<name>A0ABT8DSQ5_9BURK</name>
<evidence type="ECO:0000313" key="2">
    <source>
        <dbReference type="Proteomes" id="UP001228044"/>
    </source>
</evidence>
<accession>A0ABT8DSQ5</accession>
<organism evidence="1 2">
    <name type="scientific">Roseateles violae</name>
    <dbReference type="NCBI Taxonomy" id="3058042"/>
    <lineage>
        <taxon>Bacteria</taxon>
        <taxon>Pseudomonadati</taxon>
        <taxon>Pseudomonadota</taxon>
        <taxon>Betaproteobacteria</taxon>
        <taxon>Burkholderiales</taxon>
        <taxon>Sphaerotilaceae</taxon>
        <taxon>Roseateles</taxon>
    </lineage>
</organism>
<dbReference type="RefSeq" id="WP_290357494.1">
    <property type="nucleotide sequence ID" value="NZ_JAUHHC010000001.1"/>
</dbReference>
<protein>
    <submittedName>
        <fullName evidence="1">Uncharacterized protein</fullName>
    </submittedName>
</protein>
<sequence>MDALHPQTRHQELAEIQNNPDLLFVDIVEGRLWLSEDARCDIEGYAGDCPETESPLQMLEFLQSRCAAMQADYADDEGGASNDFMAFCVLKGIEHAIETLLYGQALIGQFRPEGLIEAFKRGPDALPSYTLH</sequence>
<evidence type="ECO:0000313" key="1">
    <source>
        <dbReference type="EMBL" id="MDN3919186.1"/>
    </source>
</evidence>
<dbReference type="Proteomes" id="UP001228044">
    <property type="component" value="Unassembled WGS sequence"/>
</dbReference>
<dbReference type="EMBL" id="JAUHHC010000001">
    <property type="protein sequence ID" value="MDN3919186.1"/>
    <property type="molecule type" value="Genomic_DNA"/>
</dbReference>
<keyword evidence="2" id="KW-1185">Reference proteome</keyword>